<gene>
    <name evidence="2" type="ORF">BDA99DRAFT_561709</name>
</gene>
<feature type="compositionally biased region" description="Polar residues" evidence="1">
    <location>
        <begin position="1"/>
        <end position="19"/>
    </location>
</feature>
<reference evidence="2" key="1">
    <citation type="journal article" date="2022" name="IScience">
        <title>Evolution of zygomycete secretomes and the origins of terrestrial fungal ecologies.</title>
        <authorList>
            <person name="Chang Y."/>
            <person name="Wang Y."/>
            <person name="Mondo S."/>
            <person name="Ahrendt S."/>
            <person name="Andreopoulos W."/>
            <person name="Barry K."/>
            <person name="Beard J."/>
            <person name="Benny G.L."/>
            <person name="Blankenship S."/>
            <person name="Bonito G."/>
            <person name="Cuomo C."/>
            <person name="Desiro A."/>
            <person name="Gervers K.A."/>
            <person name="Hundley H."/>
            <person name="Kuo A."/>
            <person name="LaButti K."/>
            <person name="Lang B.F."/>
            <person name="Lipzen A."/>
            <person name="O'Donnell K."/>
            <person name="Pangilinan J."/>
            <person name="Reynolds N."/>
            <person name="Sandor L."/>
            <person name="Smith M.E."/>
            <person name="Tsang A."/>
            <person name="Grigoriev I.V."/>
            <person name="Stajich J.E."/>
            <person name="Spatafora J.W."/>
        </authorList>
    </citation>
    <scope>NUCLEOTIDE SEQUENCE</scope>
    <source>
        <strain evidence="2">RSA 2281</strain>
    </source>
</reference>
<feature type="region of interest" description="Disordered" evidence="1">
    <location>
        <begin position="1"/>
        <end position="43"/>
    </location>
</feature>
<dbReference type="EMBL" id="JAIXMP010000020">
    <property type="protein sequence ID" value="KAI9257213.1"/>
    <property type="molecule type" value="Genomic_DNA"/>
</dbReference>
<feature type="region of interest" description="Disordered" evidence="1">
    <location>
        <begin position="164"/>
        <end position="206"/>
    </location>
</feature>
<comment type="caution">
    <text evidence="2">The sequence shown here is derived from an EMBL/GenBank/DDBJ whole genome shotgun (WGS) entry which is preliminary data.</text>
</comment>
<feature type="compositionally biased region" description="Polar residues" evidence="1">
    <location>
        <begin position="177"/>
        <end position="206"/>
    </location>
</feature>
<evidence type="ECO:0000256" key="1">
    <source>
        <dbReference type="SAM" id="MobiDB-lite"/>
    </source>
</evidence>
<dbReference type="Proteomes" id="UP001209540">
    <property type="component" value="Unassembled WGS sequence"/>
</dbReference>
<keyword evidence="3" id="KW-1185">Reference proteome</keyword>
<feature type="compositionally biased region" description="Acidic residues" evidence="1">
    <location>
        <begin position="166"/>
        <end position="175"/>
    </location>
</feature>
<proteinExistence type="predicted"/>
<accession>A0AAD5JVZ0</accession>
<organism evidence="2 3">
    <name type="scientific">Phascolomyces articulosus</name>
    <dbReference type="NCBI Taxonomy" id="60185"/>
    <lineage>
        <taxon>Eukaryota</taxon>
        <taxon>Fungi</taxon>
        <taxon>Fungi incertae sedis</taxon>
        <taxon>Mucoromycota</taxon>
        <taxon>Mucoromycotina</taxon>
        <taxon>Mucoromycetes</taxon>
        <taxon>Mucorales</taxon>
        <taxon>Lichtheimiaceae</taxon>
        <taxon>Phascolomyces</taxon>
    </lineage>
</organism>
<evidence type="ECO:0000313" key="3">
    <source>
        <dbReference type="Proteomes" id="UP001209540"/>
    </source>
</evidence>
<evidence type="ECO:0000313" key="2">
    <source>
        <dbReference type="EMBL" id="KAI9257213.1"/>
    </source>
</evidence>
<sequence>MTSPSVIESSSSNQRNGQRQPIVVPADSPNPSSPQIDSNEVANPSKWKEYNVYMQQLENNFAKNCAKATMKEIDIDRDRKLRLVEMKRQRRIQQTEQSFEAQEAELLQEFEAANARLKIAWEALYPSAPGARKRQRKRYPRSLKELTARLAITRRDEDEIKQNLEELYESPDDTPELQKTPSASPNLLRSTPQSLTRKSTPSSPFQ</sequence>
<protein>
    <submittedName>
        <fullName evidence="2">Uncharacterized protein</fullName>
    </submittedName>
</protein>
<dbReference type="AlphaFoldDB" id="A0AAD5JVZ0"/>
<name>A0AAD5JVZ0_9FUNG</name>
<feature type="compositionally biased region" description="Polar residues" evidence="1">
    <location>
        <begin position="29"/>
        <end position="42"/>
    </location>
</feature>
<reference evidence="2" key="2">
    <citation type="submission" date="2023-02" db="EMBL/GenBank/DDBJ databases">
        <authorList>
            <consortium name="DOE Joint Genome Institute"/>
            <person name="Mondo S.J."/>
            <person name="Chang Y."/>
            <person name="Wang Y."/>
            <person name="Ahrendt S."/>
            <person name="Andreopoulos W."/>
            <person name="Barry K."/>
            <person name="Beard J."/>
            <person name="Benny G.L."/>
            <person name="Blankenship S."/>
            <person name="Bonito G."/>
            <person name="Cuomo C."/>
            <person name="Desiro A."/>
            <person name="Gervers K.A."/>
            <person name="Hundley H."/>
            <person name="Kuo A."/>
            <person name="LaButti K."/>
            <person name="Lang B.F."/>
            <person name="Lipzen A."/>
            <person name="O'Donnell K."/>
            <person name="Pangilinan J."/>
            <person name="Reynolds N."/>
            <person name="Sandor L."/>
            <person name="Smith M.W."/>
            <person name="Tsang A."/>
            <person name="Grigoriev I.V."/>
            <person name="Stajich J.E."/>
            <person name="Spatafora J.W."/>
        </authorList>
    </citation>
    <scope>NUCLEOTIDE SEQUENCE</scope>
    <source>
        <strain evidence="2">RSA 2281</strain>
    </source>
</reference>